<feature type="region of interest" description="Disordered" evidence="1">
    <location>
        <begin position="37"/>
        <end position="57"/>
    </location>
</feature>
<sequence>MECKLVEDCQHNTSLPLPAAFQNYGLYLPLSTPPDLTPMTSPLTSDPTSTVTDSKQDTPQILHNRRETPEGFTMPYNSEISPNQINLTSESETSFMSLVPNELINLTTSTPSNCIPTVDSSVRNAKSSMDFLADMNNETLMLNQSKCYTPMAFISKKASAYPLMEKLISSSQTVGSFNRKQQKDNYAQLDVISDNHDVLKWDYAGDIASHHLGVPRIISHSSLSCHPINYVDCTNYDVNMTMTWPSSSPHISPSSVYGYTVRRKYNFNRRTNSNRNQNEASLKKKGFPEFSSITINHGSFISSPDPEDEIHNLPLNYSIDQINDDDHHPLSPLNCFNIDDEDLIKYNLNSNSSEFSLNDENDYDNIEKLNLNKSQSVIELHNHNHLDNVWKGTQSSEEYLRQHLDHLLLNIDNDVTKLQTITSFNNDWLKNESPELCIRTMKALKSIDINNQMITNDVTNKKDSDINDNNNEQETLVNPSVESNYRHVKELIKNNNNDDDELQSPLGNKQHDLSSLKTTSVLNDVVTDSLLHTKDNIPKQGISTIQPSICSKDLSQLPLNNFNESEEMCYIVDGVLSSIQDTNNYSAITTITPLNENICYQNGFDAESEGCRSSVIMDENCDKEISSYCYDIHNEFDNLLMKNTDIKLDEISKSFTSSIQSDILSTMTTTTSATTTTTTTNKINICKTTQNDLLTTECKSVSDGMNIALSKVCPSIFSSGIQIVTHYTTHNSPYLHYATSKIQSNNLPEYIPSQYSNLSMTGHGLSHFNHVLRNIPTSLNVLSQTDTSSMKKEHYLSFGSVENKVPRNKFHQTKMVSTGNNGICKTFPIPKPSTRPTVGLPSFNSSKTSKNSTSVCHQHIRSTITSTYNTGITPCELLTQNMNVQRNENIKPREHLTCEHPLSRDDFETSSVILSHICPKQPTSDHNDRTVQNDVKAYKMKCNPTHLCNHFEDNVKKFDTKLVQTTDLYDENECTCHHTYRIQPDNFKDSGIKTSFEWVEKLLACHAKLVNNKKYTEESMKRKMSQSVCLTPRSTLIAQMRYILLKQKLKLLHTRDAYYLRKRIVNHLEKLLEQIVSSNTPPLSNSVPDDWDTDTESLLSDLFEKDIDLDDNQMKKFIPISKDLKSEKNQKCRLSTDEYGEDGRIHEKVLSKRSSSCNGEICHRTSPFEVAQKDVPKSGITNKTECKDNDKQFTGIKKQSENQLNKMVMNLPFSQPSLQPSSCMNFIYNDHHVKHEKLSKDHSLLNTNFQLYPSSENIVNGLCAALGGISWFQPLNEEKRQSIRNHSIVIKHSKFNDHLSLKNNPISFNEPCSNSKSVYASKISYSIPTYIDIKSDHFDFNDIGNLNNHSLHNDEGNDIYSCQCNMTESPDIINDNSQEQTVTSRSLEDIQCNNLHHMENTTLSTVDKLAYEEKRNNLSNPKITYEISDNPDGYTDIQGIFRKKMSSWISRSEERQRRLRFIIQERRYRKEKDVKRAEVLNPAVSNNFSKQSSVSHLDQSYKNHFGNGIHSNCDSRSCCCCFDRSHCSTLESVPTNRNNSNNCFKMANSDKALKRNFIKNPSRKSQVGIRYERKQSIQKEYRPRLSHNSIQNQVNQQKIKLAQLRVNRLRMKIYSEKILRSVLHGNTSSIVFKEI</sequence>
<evidence type="ECO:0008006" key="5">
    <source>
        <dbReference type="Google" id="ProtNLM"/>
    </source>
</evidence>
<feature type="compositionally biased region" description="Polar residues" evidence="1">
    <location>
        <begin position="38"/>
        <end position="57"/>
    </location>
</feature>
<proteinExistence type="predicted"/>
<evidence type="ECO:0000313" key="4">
    <source>
        <dbReference type="WBParaSite" id="SRDH1_46590.2"/>
    </source>
</evidence>
<dbReference type="Proteomes" id="UP000050792">
    <property type="component" value="Unassembled WGS sequence"/>
</dbReference>
<keyword evidence="2" id="KW-1185">Reference proteome</keyword>
<organism evidence="2 4">
    <name type="scientific">Schistosoma rodhaini</name>
    <dbReference type="NCBI Taxonomy" id="6188"/>
    <lineage>
        <taxon>Eukaryota</taxon>
        <taxon>Metazoa</taxon>
        <taxon>Spiralia</taxon>
        <taxon>Lophotrochozoa</taxon>
        <taxon>Platyhelminthes</taxon>
        <taxon>Trematoda</taxon>
        <taxon>Digenea</taxon>
        <taxon>Strigeidida</taxon>
        <taxon>Schistosomatoidea</taxon>
        <taxon>Schistosomatidae</taxon>
        <taxon>Schistosoma</taxon>
    </lineage>
</organism>
<accession>A0AA85FDZ8</accession>
<reference evidence="2" key="1">
    <citation type="submission" date="2022-06" db="EMBL/GenBank/DDBJ databases">
        <authorList>
            <person name="Berger JAMES D."/>
            <person name="Berger JAMES D."/>
        </authorList>
    </citation>
    <scope>NUCLEOTIDE SEQUENCE [LARGE SCALE GENOMIC DNA]</scope>
</reference>
<evidence type="ECO:0000313" key="3">
    <source>
        <dbReference type="WBParaSite" id="SRDH1_46590.1"/>
    </source>
</evidence>
<dbReference type="WBParaSite" id="SRDH1_46590.1">
    <property type="protein sequence ID" value="SRDH1_46590.1"/>
    <property type="gene ID" value="SRDH1_46590"/>
</dbReference>
<reference evidence="3 4" key="2">
    <citation type="submission" date="2023-11" db="UniProtKB">
        <authorList>
            <consortium name="WormBaseParasite"/>
        </authorList>
    </citation>
    <scope>IDENTIFICATION</scope>
</reference>
<evidence type="ECO:0000256" key="1">
    <source>
        <dbReference type="SAM" id="MobiDB-lite"/>
    </source>
</evidence>
<dbReference type="WBParaSite" id="SRDH1_46590.2">
    <property type="protein sequence ID" value="SRDH1_46590.2"/>
    <property type="gene ID" value="SRDH1_46590"/>
</dbReference>
<evidence type="ECO:0000313" key="2">
    <source>
        <dbReference type="Proteomes" id="UP000050792"/>
    </source>
</evidence>
<name>A0AA85FDZ8_9TREM</name>
<protein>
    <recommendedName>
        <fullName evidence="5">ALMS motif domain-containing protein</fullName>
    </recommendedName>
</protein>